<organism evidence="3 4">
    <name type="scientific">Leucobacter weissii</name>
    <dbReference type="NCBI Taxonomy" id="1983706"/>
    <lineage>
        <taxon>Bacteria</taxon>
        <taxon>Bacillati</taxon>
        <taxon>Actinomycetota</taxon>
        <taxon>Actinomycetes</taxon>
        <taxon>Micrococcales</taxon>
        <taxon>Microbacteriaceae</taxon>
        <taxon>Leucobacter</taxon>
    </lineage>
</organism>
<dbReference type="SMART" id="SM00421">
    <property type="entry name" value="HTH_LUXR"/>
    <property type="match status" value="1"/>
</dbReference>
<dbReference type="InterPro" id="IPR027417">
    <property type="entry name" value="P-loop_NTPase"/>
</dbReference>
<dbReference type="SUPFAM" id="SSF46894">
    <property type="entry name" value="C-terminal effector domain of the bipartite response regulators"/>
    <property type="match status" value="1"/>
</dbReference>
<feature type="region of interest" description="Disordered" evidence="1">
    <location>
        <begin position="1"/>
        <end position="23"/>
    </location>
</feature>
<feature type="domain" description="HTH luxR-type" evidence="2">
    <location>
        <begin position="794"/>
        <end position="856"/>
    </location>
</feature>
<proteinExistence type="predicted"/>
<dbReference type="PRINTS" id="PR00038">
    <property type="entry name" value="HTHLUXR"/>
</dbReference>
<dbReference type="Gene3D" id="3.40.50.300">
    <property type="entry name" value="P-loop containing nucleotide triphosphate hydrolases"/>
    <property type="match status" value="1"/>
</dbReference>
<dbReference type="InterPro" id="IPR036388">
    <property type="entry name" value="WH-like_DNA-bd_sf"/>
</dbReference>
<dbReference type="AlphaFoldDB" id="A0A939MMD8"/>
<dbReference type="Gene3D" id="1.10.10.10">
    <property type="entry name" value="Winged helix-like DNA-binding domain superfamily/Winged helix DNA-binding domain"/>
    <property type="match status" value="1"/>
</dbReference>
<evidence type="ECO:0000256" key="1">
    <source>
        <dbReference type="SAM" id="MobiDB-lite"/>
    </source>
</evidence>
<evidence type="ECO:0000313" key="4">
    <source>
        <dbReference type="Proteomes" id="UP000664382"/>
    </source>
</evidence>
<dbReference type="InterPro" id="IPR059106">
    <property type="entry name" value="WHD_MalT"/>
</dbReference>
<dbReference type="SUPFAM" id="SSF52540">
    <property type="entry name" value="P-loop containing nucleoside triphosphate hydrolases"/>
    <property type="match status" value="1"/>
</dbReference>
<dbReference type="Gene3D" id="1.25.40.10">
    <property type="entry name" value="Tetratricopeptide repeat domain"/>
    <property type="match status" value="1"/>
</dbReference>
<protein>
    <submittedName>
        <fullName evidence="3">LuxR family transcriptional regulator</fullName>
    </submittedName>
</protein>
<dbReference type="RefSeq" id="WP_208098297.1">
    <property type="nucleotide sequence ID" value="NZ_JAGDYM010000013.1"/>
</dbReference>
<dbReference type="EMBL" id="JAGDYM010000013">
    <property type="protein sequence ID" value="MBO1902535.1"/>
    <property type="molecule type" value="Genomic_DNA"/>
</dbReference>
<dbReference type="Pfam" id="PF25873">
    <property type="entry name" value="WHD_MalT"/>
    <property type="match status" value="1"/>
</dbReference>
<evidence type="ECO:0000313" key="3">
    <source>
        <dbReference type="EMBL" id="MBO1902535.1"/>
    </source>
</evidence>
<dbReference type="InterPro" id="IPR011990">
    <property type="entry name" value="TPR-like_helical_dom_sf"/>
</dbReference>
<dbReference type="GO" id="GO:0006355">
    <property type="term" value="P:regulation of DNA-templated transcription"/>
    <property type="evidence" value="ECO:0007669"/>
    <property type="project" value="InterPro"/>
</dbReference>
<dbReference type="InterPro" id="IPR016032">
    <property type="entry name" value="Sig_transdc_resp-reg_C-effctor"/>
</dbReference>
<dbReference type="PROSITE" id="PS50043">
    <property type="entry name" value="HTH_LUXR_2"/>
    <property type="match status" value="1"/>
</dbReference>
<evidence type="ECO:0000259" key="2">
    <source>
        <dbReference type="PROSITE" id="PS50043"/>
    </source>
</evidence>
<reference evidence="3" key="1">
    <citation type="submission" date="2021-03" db="EMBL/GenBank/DDBJ databases">
        <title>Leucobacter chromiisoli sp. nov., isolated from chromium-containing soil of chemical plant.</title>
        <authorList>
            <person name="Xu Z."/>
        </authorList>
    </citation>
    <scope>NUCLEOTIDE SEQUENCE</scope>
    <source>
        <strain evidence="3">S27</strain>
    </source>
</reference>
<accession>A0A939MMD8</accession>
<keyword evidence="4" id="KW-1185">Reference proteome</keyword>
<name>A0A939MMD8_9MICO</name>
<dbReference type="GO" id="GO:0003677">
    <property type="term" value="F:DNA binding"/>
    <property type="evidence" value="ECO:0007669"/>
    <property type="project" value="InterPro"/>
</dbReference>
<dbReference type="Proteomes" id="UP000664382">
    <property type="component" value="Unassembled WGS sequence"/>
</dbReference>
<dbReference type="CDD" id="cd06170">
    <property type="entry name" value="LuxR_C_like"/>
    <property type="match status" value="1"/>
</dbReference>
<comment type="caution">
    <text evidence="3">The sequence shown here is derived from an EMBL/GenBank/DDBJ whole genome shotgun (WGS) entry which is preliminary data.</text>
</comment>
<gene>
    <name evidence="3" type="ORF">J4H92_11315</name>
</gene>
<sequence>MAVRTVERASDGPSRFRPPRRQQAHLERPRLLELIDERLSADPVLLVAAPSGYGKTSAVAEWAGERLGRAAWLTLGPFDTDPARIGIGVLQALQELARSDGGEDLRGLLELEPGELEPETAFDLVAEALLEAESPVHLVVDDAHRAQDRLNEGLLGALIDVGCDPLRLILVGTNYVEISLSRLILSRPHQVIRANDLAFDLEEIARLTAGASPRPAPEAILAETKGWPIAIRFMQLAGISPDAKRSPDEMLMRDYVRDYLLSAVPRELADVALLTSVCEEMTVGMAAAVSGRDDAAELLERCVRLGLFIDRYDSPKGAVYRWHGVFARHCRSILDLTDPGRRERAFAAAAAFAEADGLPLSAASYWLRAGELEAAMRTVLSRWVGMVVGPDSAALDRWCAELPAPHDDDPRILLVRACAHDVVGARELALMLLGRAEARAEALGRDEAYEEVRAQAALFLLDDRAELTAATARLRARLESGDEMSQHTRAAILYLLGFAELRHRRSPRLAVQLLSSAAVEAEAGGDVILAGRAQSNLSFALAWSGQLRRSRDVLDRRSEASDDEAWVAYAGGAAATAAGFIAYWRDDLELAAAELTRAIRGGSSDASFAGIARMMLAFTAGASRDAQTCHRAARELQAMPREERQGVSWPAFRHASLASLHEAAGHRDRALKIVAHYQDADDLPLVSVILAGIATRAGRTRLAARLLSRLERYRAISYVQVSSLATEALAHAQDGQQQRAHDLAEQAVELATDEDLRRPFSGGGLEMRKLLTEHLAWGTRYEEFITLCLSPRHASGPLDALSERERTVFAQLRTTKTTQEIAEALGVSINTVKTHQRAIYRKLGVATRRDAVRLFA</sequence>
<dbReference type="Pfam" id="PF00196">
    <property type="entry name" value="GerE"/>
    <property type="match status" value="1"/>
</dbReference>
<feature type="compositionally biased region" description="Basic and acidic residues" evidence="1">
    <location>
        <begin position="1"/>
        <end position="10"/>
    </location>
</feature>
<dbReference type="InterPro" id="IPR000792">
    <property type="entry name" value="Tscrpt_reg_LuxR_C"/>
</dbReference>